<evidence type="ECO:0000256" key="4">
    <source>
        <dbReference type="PROSITE-ProRule" id="PRU00176"/>
    </source>
</evidence>
<keyword evidence="3" id="KW-0539">Nucleus</keyword>
<evidence type="ECO:0000259" key="7">
    <source>
        <dbReference type="PROSITE" id="PS50102"/>
    </source>
</evidence>
<feature type="region of interest" description="Disordered" evidence="6">
    <location>
        <begin position="27"/>
        <end position="166"/>
    </location>
</feature>
<dbReference type="Proteomes" id="UP000515146">
    <property type="component" value="Unplaced"/>
</dbReference>
<evidence type="ECO:0000256" key="3">
    <source>
        <dbReference type="ARBA" id="ARBA00023242"/>
    </source>
</evidence>
<keyword evidence="8" id="KW-1185">Reference proteome</keyword>
<dbReference type="KEGG" id="dpte:113799407"/>
<keyword evidence="2 4" id="KW-0694">RNA-binding</keyword>
<feature type="region of interest" description="Disordered" evidence="6">
    <location>
        <begin position="479"/>
        <end position="745"/>
    </location>
</feature>
<evidence type="ECO:0000256" key="6">
    <source>
        <dbReference type="SAM" id="MobiDB-lite"/>
    </source>
</evidence>
<dbReference type="InterPro" id="IPR000504">
    <property type="entry name" value="RRM_dom"/>
</dbReference>
<feature type="compositionally biased region" description="Polar residues" evidence="6">
    <location>
        <begin position="560"/>
        <end position="569"/>
    </location>
</feature>
<dbReference type="InParanoid" id="A0A6P6YLJ2"/>
<dbReference type="GO" id="GO:0005634">
    <property type="term" value="C:nucleus"/>
    <property type="evidence" value="ECO:0007669"/>
    <property type="project" value="UniProtKB-SubCell"/>
</dbReference>
<feature type="domain" description="RRM" evidence="7">
    <location>
        <begin position="171"/>
        <end position="250"/>
    </location>
</feature>
<proteinExistence type="predicted"/>
<comment type="subcellular location">
    <subcellularLocation>
        <location evidence="1">Nucleus</location>
    </subcellularLocation>
</comment>
<feature type="compositionally biased region" description="Basic residues" evidence="6">
    <location>
        <begin position="379"/>
        <end position="398"/>
    </location>
</feature>
<dbReference type="OrthoDB" id="6159259at2759"/>
<dbReference type="GO" id="GO:0003723">
    <property type="term" value="F:RNA binding"/>
    <property type="evidence" value="ECO:0007669"/>
    <property type="project" value="UniProtKB-UniRule"/>
</dbReference>
<dbReference type="GO" id="GO:0006357">
    <property type="term" value="P:regulation of transcription by RNA polymerase II"/>
    <property type="evidence" value="ECO:0007669"/>
    <property type="project" value="TreeGrafter"/>
</dbReference>
<feature type="compositionally biased region" description="Basic and acidic residues" evidence="6">
    <location>
        <begin position="254"/>
        <end position="298"/>
    </location>
</feature>
<dbReference type="PROSITE" id="PS50102">
    <property type="entry name" value="RRM"/>
    <property type="match status" value="1"/>
</dbReference>
<dbReference type="GO" id="GO:0043565">
    <property type="term" value="F:sequence-specific DNA binding"/>
    <property type="evidence" value="ECO:0007669"/>
    <property type="project" value="TreeGrafter"/>
</dbReference>
<dbReference type="SMART" id="SM00360">
    <property type="entry name" value="RRM"/>
    <property type="match status" value="1"/>
</dbReference>
<evidence type="ECO:0000256" key="2">
    <source>
        <dbReference type="ARBA" id="ARBA00022884"/>
    </source>
</evidence>
<dbReference type="AlphaFoldDB" id="A0A6P6YLJ2"/>
<feature type="compositionally biased region" description="Basic and acidic residues" evidence="6">
    <location>
        <begin position="32"/>
        <end position="41"/>
    </location>
</feature>
<feature type="region of interest" description="Disordered" evidence="6">
    <location>
        <begin position="249"/>
        <end position="407"/>
    </location>
</feature>
<keyword evidence="5" id="KW-0175">Coiled coil</keyword>
<dbReference type="OMA" id="HEEMEGN"/>
<feature type="coiled-coil region" evidence="5">
    <location>
        <begin position="420"/>
        <end position="471"/>
    </location>
</feature>
<evidence type="ECO:0000313" key="8">
    <source>
        <dbReference type="Proteomes" id="UP000515146"/>
    </source>
</evidence>
<accession>A0A6P6YLJ2</accession>
<dbReference type="PANTHER" id="PTHR15683">
    <property type="entry name" value="SCAFFOLD ATTACHMENT FACTOR B-RELATED"/>
    <property type="match status" value="1"/>
</dbReference>
<feature type="compositionally biased region" description="Basic and acidic residues" evidence="6">
    <location>
        <begin position="622"/>
        <end position="652"/>
    </location>
</feature>
<evidence type="ECO:0000256" key="1">
    <source>
        <dbReference type="ARBA" id="ARBA00004123"/>
    </source>
</evidence>
<dbReference type="GO" id="GO:0050684">
    <property type="term" value="P:regulation of mRNA processing"/>
    <property type="evidence" value="ECO:0007669"/>
    <property type="project" value="TreeGrafter"/>
</dbReference>
<name>A0A6P6YLJ2_DERPT</name>
<protein>
    <submittedName>
        <fullName evidence="9">SAFB-like transcription modulator isoform X1</fullName>
    </submittedName>
</protein>
<dbReference type="Gene3D" id="3.30.70.330">
    <property type="match status" value="1"/>
</dbReference>
<sequence length="779" mass="87882">MDQNTFEASDLLSFDYAVDDELKDNEDEDVNCLDHENKNKGSENGVTNVKKSKKDKIRKEKSVNSGGKEKVSNVKSSTNSNSNNTNKSSGGGTKSNKSLNVVTAMDSSSKKDKSSSTSAAILNSNSSNNGNNTKKSSPKNDQKDSKGTEAVKKNESGTDMKKKDSITSKTVKIYVSGIKEATKASDLQKFFKKSASTNILDAKIIRFSKIPNECFGLVTVENEPQASKCIENLNQTKLNGVVVTLSKQSPLKTRMTDSKENDSSNKDKKLTTTEAVSKPKESSNKVKLVDNKKTENKTSSKPTITTNKKSDTKVSIEKKKSSTSKNENDKPSDKSKVVAKEKSNKEPAKESSSSKSVKKNDSKNKDDKNKKITNDKKSSDRHRRSRSKSKSPRSRQPIRRPISLSREFIRKQQRLARFKEMRERQELERIRQERIRFQKETERLQLERLRLEREKIELMRWEREKIRKECDELALRKQQVTAVEPMQHEPLRTKRYLSSPSASPPPPITNIRSSTSRRFNRSRGHNSSASRSRSPEFCSPHREYNAANHNSSIKRAPRSFTASSSTALDHSSRFESSSRRRESPPPRNFGKRINYENDSNDSYENNHNHHRRHSTSHGSHHHDRDRDDRKELSRSNRMDSPIRRGGDNEHHRYSASGDKGDMLISLHAHPQSQRNPFGVPSDGQSRGGGWPNIASNQWQTSTPNDRWNNGPSSSTFVESQVPPPQQQPPSHSVGPANSLNTSMVAPGPVPSMNDIYSNNYSVMPIPGISPSYQMHNRRY</sequence>
<feature type="compositionally biased region" description="Basic and acidic residues" evidence="6">
    <location>
        <begin position="570"/>
        <end position="584"/>
    </location>
</feature>
<dbReference type="InterPro" id="IPR051738">
    <property type="entry name" value="SAF_Modulators"/>
</dbReference>
<organism evidence="8 9">
    <name type="scientific">Dermatophagoides pteronyssinus</name>
    <name type="common">European house dust mite</name>
    <dbReference type="NCBI Taxonomy" id="6956"/>
    <lineage>
        <taxon>Eukaryota</taxon>
        <taxon>Metazoa</taxon>
        <taxon>Ecdysozoa</taxon>
        <taxon>Arthropoda</taxon>
        <taxon>Chelicerata</taxon>
        <taxon>Arachnida</taxon>
        <taxon>Acari</taxon>
        <taxon>Acariformes</taxon>
        <taxon>Sarcoptiformes</taxon>
        <taxon>Astigmata</taxon>
        <taxon>Psoroptidia</taxon>
        <taxon>Analgoidea</taxon>
        <taxon>Pyroglyphidae</taxon>
        <taxon>Dermatophagoidinae</taxon>
        <taxon>Dermatophagoides</taxon>
    </lineage>
</organism>
<feature type="compositionally biased region" description="Low complexity" evidence="6">
    <location>
        <begin position="115"/>
        <end position="135"/>
    </location>
</feature>
<feature type="compositionally biased region" description="Basic and acidic residues" evidence="6">
    <location>
        <begin position="138"/>
        <end position="166"/>
    </location>
</feature>
<gene>
    <name evidence="9" type="primary">LOC113799407</name>
</gene>
<dbReference type="RefSeq" id="XP_027205829.1">
    <property type="nucleotide sequence ID" value="XM_027350028.1"/>
</dbReference>
<dbReference type="InterPro" id="IPR012677">
    <property type="entry name" value="Nucleotide-bd_a/b_plait_sf"/>
</dbReference>
<feature type="compositionally biased region" description="Basic and acidic residues" evidence="6">
    <location>
        <begin position="57"/>
        <end position="72"/>
    </location>
</feature>
<dbReference type="Pfam" id="PF00076">
    <property type="entry name" value="RRM_1"/>
    <property type="match status" value="1"/>
</dbReference>
<evidence type="ECO:0000256" key="5">
    <source>
        <dbReference type="SAM" id="Coils"/>
    </source>
</evidence>
<feature type="compositionally biased region" description="Low complexity" evidence="6">
    <location>
        <begin position="73"/>
        <end position="98"/>
    </location>
</feature>
<feature type="compositionally biased region" description="Polar residues" evidence="6">
    <location>
        <begin position="693"/>
        <end position="718"/>
    </location>
</feature>
<reference evidence="9" key="1">
    <citation type="submission" date="2025-08" db="UniProtKB">
        <authorList>
            <consortium name="RefSeq"/>
        </authorList>
    </citation>
    <scope>IDENTIFICATION</scope>
    <source>
        <strain evidence="9">Airmid</strain>
    </source>
</reference>
<evidence type="ECO:0000313" key="9">
    <source>
        <dbReference type="RefSeq" id="XP_027205829.1"/>
    </source>
</evidence>
<dbReference type="SUPFAM" id="SSF54928">
    <property type="entry name" value="RNA-binding domain, RBD"/>
    <property type="match status" value="1"/>
</dbReference>
<feature type="compositionally biased region" description="Basic and acidic residues" evidence="6">
    <location>
        <begin position="358"/>
        <end position="378"/>
    </location>
</feature>
<dbReference type="PANTHER" id="PTHR15683:SF8">
    <property type="entry name" value="SCAFFOLD ATTACHMENT FACTOR B, ISOFORM B"/>
    <property type="match status" value="1"/>
</dbReference>
<feature type="compositionally biased region" description="Basic residues" evidence="6">
    <location>
        <begin position="608"/>
        <end position="621"/>
    </location>
</feature>
<dbReference type="InterPro" id="IPR035979">
    <property type="entry name" value="RBD_domain_sf"/>
</dbReference>
<feature type="compositionally biased region" description="Basic and acidic residues" evidence="6">
    <location>
        <begin position="308"/>
        <end position="349"/>
    </location>
</feature>